<proteinExistence type="predicted"/>
<name>A0A7W4NSY3_9PROT</name>
<feature type="transmembrane region" description="Helical" evidence="1">
    <location>
        <begin position="57"/>
        <end position="78"/>
    </location>
</feature>
<evidence type="ECO:0000313" key="3">
    <source>
        <dbReference type="Proteomes" id="UP000589085"/>
    </source>
</evidence>
<evidence type="ECO:0000256" key="1">
    <source>
        <dbReference type="SAM" id="Phobius"/>
    </source>
</evidence>
<protein>
    <submittedName>
        <fullName evidence="2">DUF3742 family protein</fullName>
    </submittedName>
</protein>
<keyword evidence="1" id="KW-0472">Membrane</keyword>
<sequence length="122" mass="13538">MTPNTQSNNAERLGRWLGKAWRAYAYRELRAMAWLAAQGLPSGVVIASSWIVRLGVIAMLCHVAFWLTLLLVFGLVAAGMISTGGTQQDEPGTEWRYGPLGHGLYTYDGYRVDPHDPDDEQD</sequence>
<accession>A0A7W4NSY3</accession>
<dbReference type="Proteomes" id="UP000589085">
    <property type="component" value="Unassembled WGS sequence"/>
</dbReference>
<dbReference type="RefSeq" id="WP_182999371.1">
    <property type="nucleotide sequence ID" value="NZ_JABEQJ010000041.1"/>
</dbReference>
<keyword evidence="1" id="KW-0812">Transmembrane</keyword>
<evidence type="ECO:0000313" key="2">
    <source>
        <dbReference type="EMBL" id="MBB2162553.1"/>
    </source>
</evidence>
<dbReference type="EMBL" id="JABEQJ010000041">
    <property type="protein sequence ID" value="MBB2162553.1"/>
    <property type="molecule type" value="Genomic_DNA"/>
</dbReference>
<organism evidence="2 3">
    <name type="scientific">Gluconacetobacter sacchari</name>
    <dbReference type="NCBI Taxonomy" id="92759"/>
    <lineage>
        <taxon>Bacteria</taxon>
        <taxon>Pseudomonadati</taxon>
        <taxon>Pseudomonadota</taxon>
        <taxon>Alphaproteobacteria</taxon>
        <taxon>Acetobacterales</taxon>
        <taxon>Acetobacteraceae</taxon>
        <taxon>Gluconacetobacter</taxon>
    </lineage>
</organism>
<feature type="transmembrane region" description="Helical" evidence="1">
    <location>
        <begin position="31"/>
        <end position="51"/>
    </location>
</feature>
<comment type="caution">
    <text evidence="2">The sequence shown here is derived from an EMBL/GenBank/DDBJ whole genome shotgun (WGS) entry which is preliminary data.</text>
</comment>
<dbReference type="AlphaFoldDB" id="A0A7W4NSY3"/>
<dbReference type="InterPro" id="IPR022213">
    <property type="entry name" value="DUF3742"/>
</dbReference>
<dbReference type="Pfam" id="PF12553">
    <property type="entry name" value="DUF3742"/>
    <property type="match status" value="1"/>
</dbReference>
<gene>
    <name evidence="2" type="ORF">HLH48_20765</name>
</gene>
<reference evidence="2 3" key="1">
    <citation type="submission" date="2020-04" db="EMBL/GenBank/DDBJ databases">
        <title>Description of novel Gluconacetobacter.</title>
        <authorList>
            <person name="Sombolestani A."/>
        </authorList>
    </citation>
    <scope>NUCLEOTIDE SEQUENCE [LARGE SCALE GENOMIC DNA]</scope>
    <source>
        <strain evidence="2 3">LMG 19747</strain>
    </source>
</reference>
<keyword evidence="1" id="KW-1133">Transmembrane helix</keyword>